<feature type="region of interest" description="Disordered" evidence="1">
    <location>
        <begin position="542"/>
        <end position="561"/>
    </location>
</feature>
<proteinExistence type="predicted"/>
<organism evidence="2">
    <name type="scientific">Methyloraptor flagellatus</name>
    <dbReference type="NCBI Taxonomy" id="3162530"/>
    <lineage>
        <taxon>Bacteria</taxon>
        <taxon>Pseudomonadati</taxon>
        <taxon>Pseudomonadota</taxon>
        <taxon>Alphaproteobacteria</taxon>
        <taxon>Hyphomicrobiales</taxon>
        <taxon>Ancalomicrobiaceae</taxon>
        <taxon>Methyloraptor</taxon>
    </lineage>
</organism>
<feature type="compositionally biased region" description="Basic residues" evidence="1">
    <location>
        <begin position="498"/>
        <end position="508"/>
    </location>
</feature>
<evidence type="ECO:0000256" key="1">
    <source>
        <dbReference type="SAM" id="MobiDB-lite"/>
    </source>
</evidence>
<sequence>MEGQQASGAMRSRPRVFTIPPSVPFLRELAIRLRDGDLVPGFQWNAADPLAFADATILVPTRRAARSLREIFLEELGGRAAILPKIRPLGDVDEDGLTLEAAGDDPDPSLGPAIAPLERRLAMTRLVLGWKRTLAESLKNPVTGLAPTLPSTPAEAAHLATALLTLMDQVETEGADWSALKTLVPEDYADFWQITLAFLSIVTEHWPAYLAERGLEDPARRRNAVMRREAERLRRLAPTAPVIAAGSTGSIPAAAELIEVVSRLPNGVVVLPGLDLDLDDAAWDAIGSAGENVHDNIFGHPQYGLKLMLERLRVPREAVEALGTETPAGKARGKLLSEALRPAPTTDTWPAFAAAIADGSFPMDAALDGFSLIEAASDGEEALAVALALREAIEDPNASAALISPDRALARRVSAELARWGIAVDDSAGTPLGLTPPVRLARLVAEVALGGFEPLSVAALLSHPQALFGLAPKEARRAARALELAVLRGPGPPPARRGCARPSRRPGNARRSAAIAPRGRVAVSAPGAGSAPAIFWIGSAPRSPRSNAWRSTRSTWLSSTS</sequence>
<dbReference type="KEGG" id="mflg:ABS361_15535"/>
<protein>
    <submittedName>
        <fullName evidence="2">Double-strand break repair protein AddB</fullName>
    </submittedName>
</protein>
<name>A0AAU7X5V4_9HYPH</name>
<reference evidence="2" key="1">
    <citation type="submission" date="2024-06" db="EMBL/GenBank/DDBJ databases">
        <title>Methylostella associata gen. nov., sp. nov., a novel Ancalomicrobiaceae-affiliated facultatively methylotrophic bacteria that feed on methanotrophs of the genus Methylococcus.</title>
        <authorList>
            <person name="Saltykova V."/>
            <person name="Danilova O.V."/>
            <person name="Oshkin I.Y."/>
            <person name="Belova S.E."/>
            <person name="Pimenov N.V."/>
            <person name="Dedysh S.N."/>
        </authorList>
    </citation>
    <scope>NUCLEOTIDE SEQUENCE</scope>
    <source>
        <strain evidence="2">S20</strain>
    </source>
</reference>
<dbReference type="NCBIfam" id="TIGR02786">
    <property type="entry name" value="addB_alphas"/>
    <property type="match status" value="1"/>
</dbReference>
<evidence type="ECO:0000313" key="2">
    <source>
        <dbReference type="EMBL" id="XBY43489.1"/>
    </source>
</evidence>
<feature type="compositionally biased region" description="Low complexity" evidence="1">
    <location>
        <begin position="549"/>
        <end position="561"/>
    </location>
</feature>
<dbReference type="AlphaFoldDB" id="A0AAU7X5V4"/>
<dbReference type="RefSeq" id="WP_407048590.1">
    <property type="nucleotide sequence ID" value="NZ_CP158568.1"/>
</dbReference>
<accession>A0AAU7X5V4</accession>
<dbReference type="InterPro" id="IPR027417">
    <property type="entry name" value="P-loop_NTPase"/>
</dbReference>
<gene>
    <name evidence="2" type="primary">addB</name>
    <name evidence="2" type="ORF">ABS361_15535</name>
</gene>
<dbReference type="EMBL" id="CP158568">
    <property type="protein sequence ID" value="XBY43489.1"/>
    <property type="molecule type" value="Genomic_DNA"/>
</dbReference>
<dbReference type="SUPFAM" id="SSF52540">
    <property type="entry name" value="P-loop containing nucleoside triphosphate hydrolases"/>
    <property type="match status" value="1"/>
</dbReference>
<dbReference type="InterPro" id="IPR014153">
    <property type="entry name" value="Ds_break_AddB"/>
</dbReference>
<feature type="region of interest" description="Disordered" evidence="1">
    <location>
        <begin position="490"/>
        <end position="522"/>
    </location>
</feature>